<feature type="domain" description="MotA/TolQ/ExbB proton channel" evidence="8">
    <location>
        <begin position="333"/>
        <end position="453"/>
    </location>
</feature>
<keyword evidence="2" id="KW-1003">Cell membrane</keyword>
<accession>A0A1Q2MCY3</accession>
<gene>
    <name evidence="9" type="primary">exbB_3</name>
    <name evidence="9" type="ORF">SMSP2_00915</name>
</gene>
<dbReference type="EMBL" id="CP019646">
    <property type="protein sequence ID" value="AQQ70563.1"/>
    <property type="molecule type" value="Genomic_DNA"/>
</dbReference>
<feature type="transmembrane region" description="Helical" evidence="7">
    <location>
        <begin position="276"/>
        <end position="297"/>
    </location>
</feature>
<dbReference type="InterPro" id="IPR050790">
    <property type="entry name" value="ExbB/TolQ_transport"/>
</dbReference>
<protein>
    <submittedName>
        <fullName evidence="9">Biopolymer transport protein ExbB</fullName>
    </submittedName>
</protein>
<dbReference type="Proteomes" id="UP000188181">
    <property type="component" value="Chromosome"/>
</dbReference>
<dbReference type="GO" id="GO:0005886">
    <property type="term" value="C:plasma membrane"/>
    <property type="evidence" value="ECO:0007669"/>
    <property type="project" value="UniProtKB-SubCell"/>
</dbReference>
<evidence type="ECO:0000259" key="8">
    <source>
        <dbReference type="Pfam" id="PF01618"/>
    </source>
</evidence>
<keyword evidence="5 7" id="KW-0472">Membrane</keyword>
<dbReference type="PIRSF" id="PIRSF037714">
    <property type="entry name" value="TolR"/>
    <property type="match status" value="1"/>
</dbReference>
<dbReference type="InterPro" id="IPR002898">
    <property type="entry name" value="MotA_ExbB_proton_chnl"/>
</dbReference>
<keyword evidence="4 7" id="KW-1133">Transmembrane helix</keyword>
<feature type="transmembrane region" description="Helical" evidence="7">
    <location>
        <begin position="371"/>
        <end position="395"/>
    </location>
</feature>
<name>A0A1Q2MCY3_9BACT</name>
<dbReference type="RefSeq" id="WP_186804861.1">
    <property type="nucleotide sequence ID" value="NZ_CP019646.1"/>
</dbReference>
<comment type="subcellular location">
    <subcellularLocation>
        <location evidence="1">Cell membrane</location>
        <topology evidence="1">Multi-pass membrane protein</topology>
    </subcellularLocation>
    <subcellularLocation>
        <location evidence="6">Membrane</location>
        <topology evidence="6">Multi-pass membrane protein</topology>
    </subcellularLocation>
</comment>
<dbReference type="KEGG" id="pbas:SMSP2_00915"/>
<evidence type="ECO:0000256" key="6">
    <source>
        <dbReference type="RuleBase" id="RU004057"/>
    </source>
</evidence>
<dbReference type="Pfam" id="PF01618">
    <property type="entry name" value="MotA_ExbB"/>
    <property type="match status" value="1"/>
</dbReference>
<keyword evidence="6" id="KW-0813">Transport</keyword>
<evidence type="ECO:0000256" key="1">
    <source>
        <dbReference type="ARBA" id="ARBA00004651"/>
    </source>
</evidence>
<reference evidence="10" key="1">
    <citation type="submission" date="2017-02" db="EMBL/GenBank/DDBJ databases">
        <title>Comparative genomics and description of representatives of a novel lineage of planctomycetes thriving in anoxic sediments.</title>
        <authorList>
            <person name="Spring S."/>
            <person name="Bunk B."/>
            <person name="Sproer C."/>
        </authorList>
    </citation>
    <scope>NUCLEOTIDE SEQUENCE [LARGE SCALE GENOMIC DNA]</scope>
    <source>
        <strain evidence="10">SM-Chi-D1</strain>
    </source>
</reference>
<evidence type="ECO:0000256" key="5">
    <source>
        <dbReference type="ARBA" id="ARBA00023136"/>
    </source>
</evidence>
<dbReference type="AlphaFoldDB" id="A0A1Q2MCY3"/>
<sequence precursor="true">MKNYLFIIVSVLAVVLPCASGYAREASFENASESIRARLDESLSELALLREKMAQEKIPLSRKLRDLESQLVEVRLEYQQATRLLDSRTLDLSNLKNEIDSRRDEGNYLSNLLGEYIRNFESRLHISEIQRYRKPLEEAKLAAENTALSQQQVYNAQAAILELSLERLYDALNGTKFDGTASDSSGSIHHGTFAAAGPVVIFQSDDGKNTGTAQQRLGSLEAAIIEFRNPDDTHAAAQVVQESRGFLPLDPTLGNAHKIEDTHETFIEHVKKGGVVMYPIFAMAGAALLVAVYKWIAMSMVRTPSRKKLGEVMNTVTKSDQKSAMDKAAKIRGPVGRMLRAGVEHMKEPRELVEEVMYEQILSTRLKLERWLSFIAICAASAPLLGLLGTVTGIINTFKLITVFGSGDVKTLSGGISEALITTEFGLIVAIPSLLIHAFLSRRAKSIVNQMEQAAMSLVNQISKTPYKAKDSQDDDSEAA</sequence>
<evidence type="ECO:0000256" key="2">
    <source>
        <dbReference type="ARBA" id="ARBA00022475"/>
    </source>
</evidence>
<evidence type="ECO:0000256" key="7">
    <source>
        <dbReference type="SAM" id="Phobius"/>
    </source>
</evidence>
<evidence type="ECO:0000256" key="4">
    <source>
        <dbReference type="ARBA" id="ARBA00022989"/>
    </source>
</evidence>
<feature type="transmembrane region" description="Helical" evidence="7">
    <location>
        <begin position="415"/>
        <end position="440"/>
    </location>
</feature>
<evidence type="ECO:0000313" key="10">
    <source>
        <dbReference type="Proteomes" id="UP000188181"/>
    </source>
</evidence>
<dbReference type="PANTHER" id="PTHR30625">
    <property type="entry name" value="PROTEIN TOLQ"/>
    <property type="match status" value="1"/>
</dbReference>
<proteinExistence type="inferred from homology"/>
<dbReference type="STRING" id="1851148.SMSP2_00915"/>
<comment type="similarity">
    <text evidence="6">Belongs to the exbB/tolQ family.</text>
</comment>
<evidence type="ECO:0000256" key="3">
    <source>
        <dbReference type="ARBA" id="ARBA00022692"/>
    </source>
</evidence>
<organism evidence="9 10">
    <name type="scientific">Limihaloglobus sulfuriphilus</name>
    <dbReference type="NCBI Taxonomy" id="1851148"/>
    <lineage>
        <taxon>Bacteria</taxon>
        <taxon>Pseudomonadati</taxon>
        <taxon>Planctomycetota</taxon>
        <taxon>Phycisphaerae</taxon>
        <taxon>Sedimentisphaerales</taxon>
        <taxon>Sedimentisphaeraceae</taxon>
        <taxon>Limihaloglobus</taxon>
    </lineage>
</organism>
<evidence type="ECO:0000313" key="9">
    <source>
        <dbReference type="EMBL" id="AQQ70563.1"/>
    </source>
</evidence>
<dbReference type="PANTHER" id="PTHR30625:SF11">
    <property type="entry name" value="MOTA_TOLQ_EXBB PROTON CHANNEL DOMAIN-CONTAINING PROTEIN"/>
    <property type="match status" value="1"/>
</dbReference>
<keyword evidence="10" id="KW-1185">Reference proteome</keyword>
<keyword evidence="6" id="KW-0653">Protein transport</keyword>
<dbReference type="InterPro" id="IPR017270">
    <property type="entry name" value="MotA/TolQ/ExbB-rel"/>
</dbReference>
<dbReference type="GO" id="GO:0017038">
    <property type="term" value="P:protein import"/>
    <property type="evidence" value="ECO:0007669"/>
    <property type="project" value="TreeGrafter"/>
</dbReference>
<keyword evidence="3 7" id="KW-0812">Transmembrane</keyword>